<feature type="region of interest" description="Disordered" evidence="1">
    <location>
        <begin position="1"/>
        <end position="21"/>
    </location>
</feature>
<evidence type="ECO:0000256" key="1">
    <source>
        <dbReference type="SAM" id="MobiDB-lite"/>
    </source>
</evidence>
<gene>
    <name evidence="2" type="ORF">FPI86_28085</name>
</gene>
<proteinExistence type="predicted"/>
<organism evidence="2">
    <name type="scientific">Klebsiella pneumoniae</name>
    <dbReference type="NCBI Taxonomy" id="573"/>
    <lineage>
        <taxon>Bacteria</taxon>
        <taxon>Pseudomonadati</taxon>
        <taxon>Pseudomonadota</taxon>
        <taxon>Gammaproteobacteria</taxon>
        <taxon>Enterobacterales</taxon>
        <taxon>Enterobacteriaceae</taxon>
        <taxon>Klebsiella/Raoultella group</taxon>
        <taxon>Klebsiella</taxon>
        <taxon>Klebsiella pneumoniae complex</taxon>
    </lineage>
</organism>
<reference evidence="2" key="1">
    <citation type="journal article" date="2020" name="Int. J. Nanomedicine">
        <title>Consequences Of Long-Term Bacteria's Exposure To Silver Nanoformulations With Different PhysicoChemical Properties.</title>
        <authorList>
            <person name="Kedziora A."/>
            <person name="Wernecki M."/>
            <person name="Korzekwa K."/>
            <person name="Speruda M."/>
            <person name="Gerasymchuk Y."/>
            <person name="Lukowiak A."/>
            <person name="Bugla-Ploskonska G."/>
        </authorList>
    </citation>
    <scope>NUCLEOTIDE SEQUENCE</scope>
    <source>
        <strain evidence="2">626 S7</strain>
    </source>
</reference>
<comment type="caution">
    <text evidence="2">The sequence shown here is derived from an EMBL/GenBank/DDBJ whole genome shotgun (WGS) entry which is preliminary data.</text>
</comment>
<name>A0A6B2JPV4_KLEPN</name>
<feature type="non-terminal residue" evidence="2">
    <location>
        <position position="1"/>
    </location>
</feature>
<protein>
    <submittedName>
        <fullName evidence="2">S-(Hydroxymethyl)glutathione synthase</fullName>
    </submittedName>
</protein>
<sequence length="38" mass="4156">GDFCTDDAMPWDETRSPSCHAGPVESLASLLKYLKLNS</sequence>
<dbReference type="AlphaFoldDB" id="A0A6B2JPV4"/>
<accession>A0A6B2JPV4</accession>
<dbReference type="EMBL" id="VLSS01000128">
    <property type="protein sequence ID" value="NDR88154.1"/>
    <property type="molecule type" value="Genomic_DNA"/>
</dbReference>
<evidence type="ECO:0000313" key="2">
    <source>
        <dbReference type="EMBL" id="NDR88154.1"/>
    </source>
</evidence>